<feature type="signal peptide" evidence="2">
    <location>
        <begin position="1"/>
        <end position="21"/>
    </location>
</feature>
<dbReference type="Proteomes" id="UP001242480">
    <property type="component" value="Unassembled WGS sequence"/>
</dbReference>
<dbReference type="SUPFAM" id="SSF53955">
    <property type="entry name" value="Lysozyme-like"/>
    <property type="match status" value="1"/>
</dbReference>
<organism evidence="4 5">
    <name type="scientific">Labrys wisconsinensis</name>
    <dbReference type="NCBI Taxonomy" id="425677"/>
    <lineage>
        <taxon>Bacteria</taxon>
        <taxon>Pseudomonadati</taxon>
        <taxon>Pseudomonadota</taxon>
        <taxon>Alphaproteobacteria</taxon>
        <taxon>Hyphomicrobiales</taxon>
        <taxon>Xanthobacteraceae</taxon>
        <taxon>Labrys</taxon>
    </lineage>
</organism>
<accession>A0ABU0JMI6</accession>
<name>A0ABU0JMI6_9HYPH</name>
<feature type="chain" id="PRO_5046745306" evidence="2">
    <location>
        <begin position="22"/>
        <end position="167"/>
    </location>
</feature>
<evidence type="ECO:0000313" key="5">
    <source>
        <dbReference type="Proteomes" id="UP001242480"/>
    </source>
</evidence>
<reference evidence="4 5" key="1">
    <citation type="submission" date="2023-07" db="EMBL/GenBank/DDBJ databases">
        <title>Genomic Encyclopedia of Type Strains, Phase IV (KMG-IV): sequencing the most valuable type-strain genomes for metagenomic binning, comparative biology and taxonomic classification.</title>
        <authorList>
            <person name="Goeker M."/>
        </authorList>
    </citation>
    <scope>NUCLEOTIDE SEQUENCE [LARGE SCALE GENOMIC DNA]</scope>
    <source>
        <strain evidence="4 5">DSM 19619</strain>
    </source>
</reference>
<dbReference type="InterPro" id="IPR008258">
    <property type="entry name" value="Transglycosylase_SLT_dom_1"/>
</dbReference>
<evidence type="ECO:0000259" key="3">
    <source>
        <dbReference type="Pfam" id="PF01464"/>
    </source>
</evidence>
<keyword evidence="2" id="KW-0732">Signal</keyword>
<comment type="similarity">
    <text evidence="1">Belongs to the virb1 family.</text>
</comment>
<dbReference type="InterPro" id="IPR023346">
    <property type="entry name" value="Lysozyme-like_dom_sf"/>
</dbReference>
<evidence type="ECO:0000256" key="2">
    <source>
        <dbReference type="SAM" id="SignalP"/>
    </source>
</evidence>
<comment type="caution">
    <text evidence="4">The sequence shown here is derived from an EMBL/GenBank/DDBJ whole genome shotgun (WGS) entry which is preliminary data.</text>
</comment>
<keyword evidence="5" id="KW-1185">Reference proteome</keyword>
<dbReference type="EMBL" id="JAUSVX010000023">
    <property type="protein sequence ID" value="MDQ0474479.1"/>
    <property type="molecule type" value="Genomic_DNA"/>
</dbReference>
<feature type="domain" description="Transglycosylase SLT" evidence="3">
    <location>
        <begin position="34"/>
        <end position="126"/>
    </location>
</feature>
<evidence type="ECO:0000313" key="4">
    <source>
        <dbReference type="EMBL" id="MDQ0474479.1"/>
    </source>
</evidence>
<gene>
    <name evidence="4" type="ORF">QO011_007520</name>
</gene>
<dbReference type="Gene3D" id="1.10.530.10">
    <property type="match status" value="1"/>
</dbReference>
<evidence type="ECO:0000256" key="1">
    <source>
        <dbReference type="ARBA" id="ARBA00009387"/>
    </source>
</evidence>
<protein>
    <submittedName>
        <fullName evidence="4">Soluble lytic murein transglycosylase-like protein</fullName>
    </submittedName>
</protein>
<sequence>MLLRLLLAGALATVASAAAMAAETTARTPVDALIVKHAARYKVPESLIRRVVLRESRFNPAARHGPYWGLMQMRLDTARGMGYRGPAPGLLDADINLTYGVAYLANAWRVARGNESRAVALYSGGYYYEAKRKGMLGELLKSAVVTDTTPTLIPVSVTGSIPKAKAQ</sequence>
<dbReference type="Pfam" id="PF01464">
    <property type="entry name" value="SLT"/>
    <property type="match status" value="1"/>
</dbReference>
<proteinExistence type="inferred from homology"/>